<accession>A0A939DCR8</accession>
<dbReference type="PANTHER" id="PTHR22773">
    <property type="entry name" value="NADH DEHYDROGENASE"/>
    <property type="match status" value="1"/>
</dbReference>
<dbReference type="GO" id="GO:0008137">
    <property type="term" value="F:NADH dehydrogenase (ubiquinone) activity"/>
    <property type="evidence" value="ECO:0007669"/>
    <property type="project" value="InterPro"/>
</dbReference>
<dbReference type="Proteomes" id="UP000664303">
    <property type="component" value="Unassembled WGS sequence"/>
</dbReference>
<evidence type="ECO:0000256" key="2">
    <source>
        <dbReference type="ARBA" id="ARBA00022692"/>
    </source>
</evidence>
<feature type="transmembrane region" description="Helical" evidence="5">
    <location>
        <begin position="370"/>
        <end position="393"/>
    </location>
</feature>
<gene>
    <name evidence="5" type="primary">nuoN</name>
    <name evidence="8" type="ORF">JYP50_03560</name>
</gene>
<evidence type="ECO:0000313" key="9">
    <source>
        <dbReference type="Proteomes" id="UP000664303"/>
    </source>
</evidence>
<dbReference type="InterPro" id="IPR001750">
    <property type="entry name" value="ND/Mrp_TM"/>
</dbReference>
<dbReference type="RefSeq" id="WP_206559091.1">
    <property type="nucleotide sequence ID" value="NZ_JAFKCZ010000002.1"/>
</dbReference>
<keyword evidence="9" id="KW-1185">Reference proteome</keyword>
<dbReference type="GO" id="GO:0048038">
    <property type="term" value="F:quinone binding"/>
    <property type="evidence" value="ECO:0007669"/>
    <property type="project" value="UniProtKB-KW"/>
</dbReference>
<name>A0A939DCR8_9GAMM</name>
<dbReference type="Pfam" id="PF00361">
    <property type="entry name" value="Proton_antipo_M"/>
    <property type="match status" value="1"/>
</dbReference>
<feature type="transmembrane region" description="Helical" evidence="5">
    <location>
        <begin position="234"/>
        <end position="254"/>
    </location>
</feature>
<organism evidence="8 9">
    <name type="scientific">Parahaliea mediterranea</name>
    <dbReference type="NCBI Taxonomy" id="651086"/>
    <lineage>
        <taxon>Bacteria</taxon>
        <taxon>Pseudomonadati</taxon>
        <taxon>Pseudomonadota</taxon>
        <taxon>Gammaproteobacteria</taxon>
        <taxon>Cellvibrionales</taxon>
        <taxon>Halieaceae</taxon>
        <taxon>Parahaliea</taxon>
    </lineage>
</organism>
<keyword evidence="5" id="KW-0874">Quinone</keyword>
<reference evidence="8" key="1">
    <citation type="submission" date="2021-02" db="EMBL/GenBank/DDBJ databases">
        <title>PHA producing bacteria isolated from coastal sediment in Guangdong, Shenzhen.</title>
        <authorList>
            <person name="Zheng W."/>
            <person name="Yu S."/>
            <person name="Huang Y."/>
        </authorList>
    </citation>
    <scope>NUCLEOTIDE SEQUENCE</scope>
    <source>
        <strain evidence="8">TN14-10</strain>
    </source>
</reference>
<dbReference type="GO" id="GO:0005886">
    <property type="term" value="C:plasma membrane"/>
    <property type="evidence" value="ECO:0007669"/>
    <property type="project" value="UniProtKB-SubCell"/>
</dbReference>
<evidence type="ECO:0000313" key="8">
    <source>
        <dbReference type="EMBL" id="MBN7795654.1"/>
    </source>
</evidence>
<feature type="transmembrane region" description="Helical" evidence="5">
    <location>
        <begin position="405"/>
        <end position="425"/>
    </location>
</feature>
<evidence type="ECO:0000256" key="6">
    <source>
        <dbReference type="RuleBase" id="RU000320"/>
    </source>
</evidence>
<dbReference type="GO" id="GO:0050136">
    <property type="term" value="F:NADH dehydrogenase (quinone) (non-electrogenic) activity"/>
    <property type="evidence" value="ECO:0007669"/>
    <property type="project" value="UniProtKB-UniRule"/>
</dbReference>
<feature type="transmembrane region" description="Helical" evidence="5">
    <location>
        <begin position="197"/>
        <end position="222"/>
    </location>
</feature>
<feature type="transmembrane region" description="Helical" evidence="5">
    <location>
        <begin position="326"/>
        <end position="349"/>
    </location>
</feature>
<feature type="domain" description="NADH:quinone oxidoreductase/Mrp antiporter transmembrane" evidence="7">
    <location>
        <begin position="118"/>
        <end position="419"/>
    </location>
</feature>
<evidence type="ECO:0000256" key="3">
    <source>
        <dbReference type="ARBA" id="ARBA00022989"/>
    </source>
</evidence>
<feature type="transmembrane region" description="Helical" evidence="5">
    <location>
        <begin position="293"/>
        <end position="314"/>
    </location>
</feature>
<comment type="catalytic activity">
    <reaction evidence="5">
        <text>a quinone + NADH + 5 H(+)(in) = a quinol + NAD(+) + 4 H(+)(out)</text>
        <dbReference type="Rhea" id="RHEA:57888"/>
        <dbReference type="ChEBI" id="CHEBI:15378"/>
        <dbReference type="ChEBI" id="CHEBI:24646"/>
        <dbReference type="ChEBI" id="CHEBI:57540"/>
        <dbReference type="ChEBI" id="CHEBI:57945"/>
        <dbReference type="ChEBI" id="CHEBI:132124"/>
    </reaction>
</comment>
<dbReference type="EMBL" id="JAFKCZ010000002">
    <property type="protein sequence ID" value="MBN7795654.1"/>
    <property type="molecule type" value="Genomic_DNA"/>
</dbReference>
<feature type="transmembrane region" description="Helical" evidence="5">
    <location>
        <begin position="266"/>
        <end position="286"/>
    </location>
</feature>
<feature type="transmembrane region" description="Helical" evidence="5">
    <location>
        <begin position="155"/>
        <end position="177"/>
    </location>
</feature>
<dbReference type="GO" id="GO:0042773">
    <property type="term" value="P:ATP synthesis coupled electron transport"/>
    <property type="evidence" value="ECO:0007669"/>
    <property type="project" value="InterPro"/>
</dbReference>
<feature type="transmembrane region" description="Helical" evidence="5">
    <location>
        <begin position="71"/>
        <end position="92"/>
    </location>
</feature>
<feature type="transmembrane region" description="Helical" evidence="5">
    <location>
        <begin position="124"/>
        <end position="143"/>
    </location>
</feature>
<keyword evidence="5" id="KW-1003">Cell membrane</keyword>
<dbReference type="GO" id="GO:0012505">
    <property type="term" value="C:endomembrane system"/>
    <property type="evidence" value="ECO:0007669"/>
    <property type="project" value="UniProtKB-SubCell"/>
</dbReference>
<feature type="transmembrane region" description="Helical" evidence="5">
    <location>
        <begin position="31"/>
        <end position="51"/>
    </location>
</feature>
<evidence type="ECO:0000259" key="7">
    <source>
        <dbReference type="Pfam" id="PF00361"/>
    </source>
</evidence>
<dbReference type="HAMAP" id="MF_00445">
    <property type="entry name" value="NDH1_NuoN_1"/>
    <property type="match status" value="1"/>
</dbReference>
<keyword evidence="5" id="KW-0830">Ubiquinone</keyword>
<comment type="subunit">
    <text evidence="5">NDH-1 is composed of 14 different subunits. Subunits NuoA, H, J, K, L, M, N constitute the membrane sector of the complex.</text>
</comment>
<dbReference type="EC" id="7.1.1.-" evidence="5"/>
<comment type="similarity">
    <text evidence="5">Belongs to the complex I subunit 2 family.</text>
</comment>
<keyword evidence="3 5" id="KW-1133">Transmembrane helix</keyword>
<keyword evidence="4 5" id="KW-0472">Membrane</keyword>
<feature type="transmembrane region" description="Helical" evidence="5">
    <location>
        <begin position="101"/>
        <end position="118"/>
    </location>
</feature>
<feature type="transmembrane region" description="Helical" evidence="5">
    <location>
        <begin position="6"/>
        <end position="24"/>
    </location>
</feature>
<evidence type="ECO:0000256" key="1">
    <source>
        <dbReference type="ARBA" id="ARBA00004127"/>
    </source>
</evidence>
<comment type="function">
    <text evidence="5">NDH-1 shuttles electrons from NADH, via FMN and iron-sulfur (Fe-S) centers, to quinones in the respiratory chain. The immediate electron acceptor for the enzyme in this species is believed to be ubiquinone. Couples the redox reaction to proton translocation (for every two electrons transferred, four hydrogen ions are translocated across the cytoplasmic membrane), and thus conserves the redox energy in a proton gradient.</text>
</comment>
<comment type="caution">
    <text evidence="8">The sequence shown here is derived from an EMBL/GenBank/DDBJ whole genome shotgun (WGS) entry which is preliminary data.</text>
</comment>
<dbReference type="InterPro" id="IPR010096">
    <property type="entry name" value="NADH-Q_OxRdtase_suN/2"/>
</dbReference>
<dbReference type="AlphaFoldDB" id="A0A939DCR8"/>
<sequence>MSGAELQAILPLGILAGGIILVMLQIAFRRHLATSISLSLLTLLATAAAALEGGADMPVTPLLQADSFARLFTVLFCLAGAISTLLSTDYLGQRDDEPEEYYLLLLLSSLGACVLAYASHLASLLLGLELMSVALYALIAYPNKAPLPLEAAVKYLMLSGAASATALFGFALLYAGTGSLSFTGLGQALDANPETGVLLPVAAVMVVAGLAFKLSLVPFHLWTPDVYQGAPSPITGFLASVSKAAVLVVLLRWFSDANLFRFPALVQTTAVLAVLSMLVGNLLALLQDNIKRMLAYSSIAHMGYLMIVFAAAAAPGQRDFALEAASYYLIAYTATTLAAFALLTMLGAGEGGREHCQLQDVSGLFWRYPGPAILLLVALLSLAGIPLTAGFLAKFYLVGAASGSGQWVLLGSLVIGSAIGIYYYLRVVFYMSRRPGEYQSRPGMTRFWPVRLTAWLLVAAVLLLGVLPQPLLHYLASIL</sequence>
<feature type="transmembrane region" description="Helical" evidence="5">
    <location>
        <begin position="446"/>
        <end position="467"/>
    </location>
</feature>
<evidence type="ECO:0000256" key="5">
    <source>
        <dbReference type="HAMAP-Rule" id="MF_00445"/>
    </source>
</evidence>
<evidence type="ECO:0000256" key="4">
    <source>
        <dbReference type="ARBA" id="ARBA00023136"/>
    </source>
</evidence>
<keyword evidence="5" id="KW-0813">Transport</keyword>
<comment type="subcellular location">
    <subcellularLocation>
        <location evidence="5">Cell membrane</location>
        <topology evidence="5">Multi-pass membrane protein</topology>
    </subcellularLocation>
    <subcellularLocation>
        <location evidence="1">Endomembrane system</location>
        <topology evidence="1">Multi-pass membrane protein</topology>
    </subcellularLocation>
    <subcellularLocation>
        <location evidence="6">Membrane</location>
        <topology evidence="6">Multi-pass membrane protein</topology>
    </subcellularLocation>
</comment>
<dbReference type="NCBIfam" id="TIGR01770">
    <property type="entry name" value="NDH_I_N"/>
    <property type="match status" value="1"/>
</dbReference>
<keyword evidence="5" id="KW-0520">NAD</keyword>
<keyword evidence="2 5" id="KW-0812">Transmembrane</keyword>
<proteinExistence type="inferred from homology"/>
<protein>
    <recommendedName>
        <fullName evidence="5">NADH-quinone oxidoreductase subunit N</fullName>
        <ecNumber evidence="5">7.1.1.-</ecNumber>
    </recommendedName>
    <alternativeName>
        <fullName evidence="5">NADH dehydrogenase I subunit N</fullName>
    </alternativeName>
    <alternativeName>
        <fullName evidence="5">NDH-1 subunit N</fullName>
    </alternativeName>
</protein>
<keyword evidence="5" id="KW-1278">Translocase</keyword>